<evidence type="ECO:0000256" key="9">
    <source>
        <dbReference type="ARBA" id="ARBA00040965"/>
    </source>
</evidence>
<evidence type="ECO:0000313" key="14">
    <source>
        <dbReference type="EMBL" id="SJK98382.1"/>
    </source>
</evidence>
<keyword evidence="6" id="KW-0808">Transferase</keyword>
<keyword evidence="15" id="KW-1185">Reference proteome</keyword>
<dbReference type="EMBL" id="FUEG01000001">
    <property type="protein sequence ID" value="SJK98382.1"/>
    <property type="molecule type" value="Genomic_DNA"/>
</dbReference>
<evidence type="ECO:0000313" key="15">
    <source>
        <dbReference type="Proteomes" id="UP000219338"/>
    </source>
</evidence>
<evidence type="ECO:0000256" key="3">
    <source>
        <dbReference type="ARBA" id="ARBA00012700"/>
    </source>
</evidence>
<comment type="similarity">
    <text evidence="2">Belongs to the protein prenyltransferase subunit alpha family.</text>
</comment>
<gene>
    <name evidence="14" type="ORF">ARMOST_01647</name>
</gene>
<keyword evidence="7" id="KW-0677">Repeat</keyword>
<dbReference type="GO" id="GO:0004660">
    <property type="term" value="F:protein farnesyltransferase activity"/>
    <property type="evidence" value="ECO:0007669"/>
    <property type="project" value="UniProtKB-EC"/>
</dbReference>
<evidence type="ECO:0000256" key="11">
    <source>
        <dbReference type="ARBA" id="ARBA00042436"/>
    </source>
</evidence>
<keyword evidence="5" id="KW-0637">Prenyltransferase</keyword>
<dbReference type="EC" id="2.5.1.59" evidence="3"/>
<evidence type="ECO:0000256" key="8">
    <source>
        <dbReference type="ARBA" id="ARBA00022842"/>
    </source>
</evidence>
<dbReference type="STRING" id="47428.A0A284QPJ1"/>
<evidence type="ECO:0000256" key="1">
    <source>
        <dbReference type="ARBA" id="ARBA00001946"/>
    </source>
</evidence>
<evidence type="ECO:0000256" key="10">
    <source>
        <dbReference type="ARBA" id="ARBA00041392"/>
    </source>
</evidence>
<evidence type="ECO:0000256" key="7">
    <source>
        <dbReference type="ARBA" id="ARBA00022737"/>
    </source>
</evidence>
<sequence>MLSALPVIAFACEGECITGVTAGFVAGVLGVLKSEVLPGFVRQLYTLMDIPCPSDDSQLLAPIQPLLGAFESDAPPCFRQNIFPGYFHGKCQVNGVDPVGCPNPDCAVVCGTPGSLIHYYEELLDIVCNSTTTVCQNMTSPHSNAYQAIEKNMLEAMSSHSSSQRTFRFSRSTFYPTISTTPSATGFSKRSRSLDFSQVFQRHMSELPQAVRNACKTRNGAKPEWKDVAPLEQYENINPLAPILYTDEYKDATDYFRGVVRNGEKSERVLELTEHIIRLNPAHYSAWQYRYETLIALGSPLTAELRLMDEIAVKHLKTYQVWHHRRLLLIQLRDPAPELKFISQSLRADAKNYHTWSYRQWLLAYFNDDDLWSGELDFVDHMLNEDVRNNSAWHHRFFVVFQSGIRDSEKDRERVVKRELIYVKQSISLVPNNASAWNYLRGILDHNKLPYASVQAFVEAYTRDIPPATGDIVDLENPPPSEEAQLPCPAAIELLADIHEPQGVEKAIELWKSLRDVHDTIRKRYWDHRIKQASHREGV</sequence>
<dbReference type="PANTHER" id="PTHR11129">
    <property type="entry name" value="PROTEIN FARNESYLTRANSFERASE ALPHA SUBUNIT/RAB GERANYLGERANYL TRANSFERASE ALPHA SUBUNIT"/>
    <property type="match status" value="1"/>
</dbReference>
<dbReference type="Pfam" id="PF01239">
    <property type="entry name" value="PPTA"/>
    <property type="match status" value="5"/>
</dbReference>
<dbReference type="GO" id="GO:0004662">
    <property type="term" value="F:CAAX-protein geranylgeranyltransferase activity"/>
    <property type="evidence" value="ECO:0007669"/>
    <property type="project" value="UniProtKB-EC"/>
</dbReference>
<evidence type="ECO:0000256" key="2">
    <source>
        <dbReference type="ARBA" id="ARBA00006734"/>
    </source>
</evidence>
<proteinExistence type="inferred from homology"/>
<dbReference type="GO" id="GO:0005965">
    <property type="term" value="C:protein farnesyltransferase complex"/>
    <property type="evidence" value="ECO:0007669"/>
    <property type="project" value="TreeGrafter"/>
</dbReference>
<evidence type="ECO:0000256" key="6">
    <source>
        <dbReference type="ARBA" id="ARBA00022679"/>
    </source>
</evidence>
<dbReference type="OrthoDB" id="10255768at2759"/>
<evidence type="ECO:0000256" key="12">
    <source>
        <dbReference type="ARBA" id="ARBA00043086"/>
    </source>
</evidence>
<dbReference type="PROSITE" id="PS51147">
    <property type="entry name" value="PFTA"/>
    <property type="match status" value="4"/>
</dbReference>
<dbReference type="Proteomes" id="UP000219338">
    <property type="component" value="Unassembled WGS sequence"/>
</dbReference>
<dbReference type="InterPro" id="IPR002088">
    <property type="entry name" value="Prenyl_trans_a"/>
</dbReference>
<dbReference type="AlphaFoldDB" id="A0A284QPJ1"/>
<organism evidence="14 15">
    <name type="scientific">Armillaria ostoyae</name>
    <name type="common">Armillaria root rot fungus</name>
    <dbReference type="NCBI Taxonomy" id="47428"/>
    <lineage>
        <taxon>Eukaryota</taxon>
        <taxon>Fungi</taxon>
        <taxon>Dikarya</taxon>
        <taxon>Basidiomycota</taxon>
        <taxon>Agaricomycotina</taxon>
        <taxon>Agaricomycetes</taxon>
        <taxon>Agaricomycetidae</taxon>
        <taxon>Agaricales</taxon>
        <taxon>Marasmiineae</taxon>
        <taxon>Physalacriaceae</taxon>
        <taxon>Armillaria</taxon>
    </lineage>
</organism>
<keyword evidence="8" id="KW-0460">Magnesium</keyword>
<reference evidence="15" key="1">
    <citation type="journal article" date="2017" name="Nat. Ecol. Evol.">
        <title>Genome expansion and lineage-specific genetic innovations in the forest pathogenic fungi Armillaria.</title>
        <authorList>
            <person name="Sipos G."/>
            <person name="Prasanna A.N."/>
            <person name="Walter M.C."/>
            <person name="O'Connor E."/>
            <person name="Balint B."/>
            <person name="Krizsan K."/>
            <person name="Kiss B."/>
            <person name="Hess J."/>
            <person name="Varga T."/>
            <person name="Slot J."/>
            <person name="Riley R."/>
            <person name="Boka B."/>
            <person name="Rigling D."/>
            <person name="Barry K."/>
            <person name="Lee J."/>
            <person name="Mihaltcheva S."/>
            <person name="LaButti K."/>
            <person name="Lipzen A."/>
            <person name="Waldron R."/>
            <person name="Moloney N.M."/>
            <person name="Sperisen C."/>
            <person name="Kredics L."/>
            <person name="Vagvoelgyi C."/>
            <person name="Patrignani A."/>
            <person name="Fitzpatrick D."/>
            <person name="Nagy I."/>
            <person name="Doyle S."/>
            <person name="Anderson J.B."/>
            <person name="Grigoriev I.V."/>
            <person name="Gueldener U."/>
            <person name="Muensterkoetter M."/>
            <person name="Nagy L.G."/>
        </authorList>
    </citation>
    <scope>NUCLEOTIDE SEQUENCE [LARGE SCALE GENOMIC DNA]</scope>
    <source>
        <strain evidence="15">C18/9</strain>
    </source>
</reference>
<accession>A0A284QPJ1</accession>
<protein>
    <recommendedName>
        <fullName evidence="9">Protein farnesyltransferase/geranylgeranyltransferase type-1 subunit alpha</fullName>
        <ecNumber evidence="4">2.5.1.58</ecNumber>
        <ecNumber evidence="3">2.5.1.59</ecNumber>
    </recommendedName>
    <alternativeName>
        <fullName evidence="12">CAAX farnesyltransferase subunit alpha</fullName>
    </alternativeName>
    <alternativeName>
        <fullName evidence="11">FTase-alpha</fullName>
    </alternativeName>
    <alternativeName>
        <fullName evidence="10">Ras proteins prenyltransferase subunit alpha</fullName>
    </alternativeName>
    <alternativeName>
        <fullName evidence="13">Type I protein geranyl-geranyltransferase subunit alpha</fullName>
    </alternativeName>
</protein>
<evidence type="ECO:0000256" key="4">
    <source>
        <dbReference type="ARBA" id="ARBA00012702"/>
    </source>
</evidence>
<evidence type="ECO:0000256" key="13">
    <source>
        <dbReference type="ARBA" id="ARBA00043219"/>
    </source>
</evidence>
<evidence type="ECO:0000256" key="5">
    <source>
        <dbReference type="ARBA" id="ARBA00022602"/>
    </source>
</evidence>
<comment type="cofactor">
    <cofactor evidence="1">
        <name>Mg(2+)</name>
        <dbReference type="ChEBI" id="CHEBI:18420"/>
    </cofactor>
</comment>
<dbReference type="EC" id="2.5.1.58" evidence="4"/>
<dbReference type="SUPFAM" id="SSF48439">
    <property type="entry name" value="Protein prenylyltransferase"/>
    <property type="match status" value="1"/>
</dbReference>
<name>A0A284QPJ1_ARMOS</name>
<dbReference type="GO" id="GO:0005953">
    <property type="term" value="C:CAAX-protein geranylgeranyltransferase complex"/>
    <property type="evidence" value="ECO:0007669"/>
    <property type="project" value="TreeGrafter"/>
</dbReference>
<dbReference type="PANTHER" id="PTHR11129:SF1">
    <property type="entry name" value="PROTEIN FARNESYLTRANSFERASE_GERANYLGERANYLTRANSFERASE TYPE-1 SUBUNIT ALPHA"/>
    <property type="match status" value="1"/>
</dbReference>
<dbReference type="Gene3D" id="1.25.40.120">
    <property type="entry name" value="Protein prenylyltransferase"/>
    <property type="match status" value="1"/>
</dbReference>